<evidence type="ECO:0000256" key="11">
    <source>
        <dbReference type="ARBA" id="ARBA00022759"/>
    </source>
</evidence>
<dbReference type="GO" id="GO:0032299">
    <property type="term" value="C:ribonuclease H2 complex"/>
    <property type="evidence" value="ECO:0007669"/>
    <property type="project" value="TreeGrafter"/>
</dbReference>
<name>A0A645C7A9_9ZZZZ</name>
<comment type="cofactor">
    <cofactor evidence="3">
        <name>Mg(2+)</name>
        <dbReference type="ChEBI" id="CHEBI:18420"/>
    </cofactor>
</comment>
<dbReference type="CDD" id="cd07182">
    <property type="entry name" value="RNase_HII_bacteria_HII_like"/>
    <property type="match status" value="1"/>
</dbReference>
<keyword evidence="11" id="KW-0255">Endonuclease</keyword>
<evidence type="ECO:0000256" key="13">
    <source>
        <dbReference type="ARBA" id="ARBA00023211"/>
    </source>
</evidence>
<feature type="domain" description="RNase H type-2" evidence="14">
    <location>
        <begin position="1"/>
        <end position="181"/>
    </location>
</feature>
<keyword evidence="8" id="KW-0963">Cytoplasm</keyword>
<evidence type="ECO:0000313" key="15">
    <source>
        <dbReference type="EMBL" id="MPM73666.1"/>
    </source>
</evidence>
<evidence type="ECO:0000256" key="2">
    <source>
        <dbReference type="ARBA" id="ARBA00001936"/>
    </source>
</evidence>
<organism evidence="15">
    <name type="scientific">bioreactor metagenome</name>
    <dbReference type="NCBI Taxonomy" id="1076179"/>
    <lineage>
        <taxon>unclassified sequences</taxon>
        <taxon>metagenomes</taxon>
        <taxon>ecological metagenomes</taxon>
    </lineage>
</organism>
<evidence type="ECO:0000256" key="12">
    <source>
        <dbReference type="ARBA" id="ARBA00022801"/>
    </source>
</evidence>
<evidence type="ECO:0000256" key="1">
    <source>
        <dbReference type="ARBA" id="ARBA00000077"/>
    </source>
</evidence>
<dbReference type="GO" id="GO:0006298">
    <property type="term" value="P:mismatch repair"/>
    <property type="evidence" value="ECO:0007669"/>
    <property type="project" value="TreeGrafter"/>
</dbReference>
<protein>
    <recommendedName>
        <fullName evidence="7">Ribonuclease HII</fullName>
        <ecNumber evidence="6">3.1.26.4</ecNumber>
    </recommendedName>
</protein>
<dbReference type="InterPro" id="IPR024567">
    <property type="entry name" value="RNase_HII/HIII_dom"/>
</dbReference>
<dbReference type="EMBL" id="VSSQ01025500">
    <property type="protein sequence ID" value="MPM73666.1"/>
    <property type="molecule type" value="Genomic_DNA"/>
</dbReference>
<dbReference type="GO" id="GO:0043137">
    <property type="term" value="P:DNA replication, removal of RNA primer"/>
    <property type="evidence" value="ECO:0007669"/>
    <property type="project" value="TreeGrafter"/>
</dbReference>
<comment type="caution">
    <text evidence="15">The sequence shown here is derived from an EMBL/GenBank/DDBJ whole genome shotgun (WGS) entry which is preliminary data.</text>
</comment>
<dbReference type="SUPFAM" id="SSF53098">
    <property type="entry name" value="Ribonuclease H-like"/>
    <property type="match status" value="1"/>
</dbReference>
<dbReference type="Gene3D" id="3.30.420.10">
    <property type="entry name" value="Ribonuclease H-like superfamily/Ribonuclease H"/>
    <property type="match status" value="1"/>
</dbReference>
<evidence type="ECO:0000256" key="9">
    <source>
        <dbReference type="ARBA" id="ARBA00022722"/>
    </source>
</evidence>
<evidence type="ECO:0000256" key="7">
    <source>
        <dbReference type="ARBA" id="ARBA00019179"/>
    </source>
</evidence>
<dbReference type="InterPro" id="IPR012337">
    <property type="entry name" value="RNaseH-like_sf"/>
</dbReference>
<dbReference type="PROSITE" id="PS51975">
    <property type="entry name" value="RNASE_H_2"/>
    <property type="match status" value="1"/>
</dbReference>
<reference evidence="15" key="1">
    <citation type="submission" date="2019-08" db="EMBL/GenBank/DDBJ databases">
        <authorList>
            <person name="Kucharzyk K."/>
            <person name="Murdoch R.W."/>
            <person name="Higgins S."/>
            <person name="Loffler F."/>
        </authorList>
    </citation>
    <scope>NUCLEOTIDE SEQUENCE</scope>
</reference>
<dbReference type="HAMAP" id="MF_00052_B">
    <property type="entry name" value="RNase_HII_B"/>
    <property type="match status" value="1"/>
</dbReference>
<keyword evidence="10" id="KW-0479">Metal-binding</keyword>
<evidence type="ECO:0000256" key="8">
    <source>
        <dbReference type="ARBA" id="ARBA00022490"/>
    </source>
</evidence>
<dbReference type="Pfam" id="PF01351">
    <property type="entry name" value="RNase_HII"/>
    <property type="match status" value="1"/>
</dbReference>
<keyword evidence="13" id="KW-0464">Manganese</keyword>
<comment type="subcellular location">
    <subcellularLocation>
        <location evidence="4">Cytoplasm</location>
    </subcellularLocation>
</comment>
<dbReference type="GO" id="GO:0046872">
    <property type="term" value="F:metal ion binding"/>
    <property type="evidence" value="ECO:0007669"/>
    <property type="project" value="UniProtKB-KW"/>
</dbReference>
<dbReference type="InterPro" id="IPR022898">
    <property type="entry name" value="RNase_HII"/>
</dbReference>
<sequence length="181" mass="19727">MGGMDEAGRGPLAGPVVAACVVLPSEPLVEFVNDSKKISEKRREMLFNVIISAADYGVGIVGADVIDEINILQATKLAFKQAYYNMDKRPAMLLVDAVKQLDVPAEQLAIIKGDEKSYLIAAASIIAKVTRDRMLREFSASYPLYGFARHKGYGTAEHIAALRAYGPCPEHRRTFIKGIIG</sequence>
<evidence type="ECO:0000256" key="5">
    <source>
        <dbReference type="ARBA" id="ARBA00007383"/>
    </source>
</evidence>
<dbReference type="InterPro" id="IPR036397">
    <property type="entry name" value="RNaseH_sf"/>
</dbReference>
<dbReference type="EC" id="3.1.26.4" evidence="6"/>
<evidence type="ECO:0000256" key="3">
    <source>
        <dbReference type="ARBA" id="ARBA00001946"/>
    </source>
</evidence>
<dbReference type="AlphaFoldDB" id="A0A645C7A9"/>
<evidence type="ECO:0000256" key="10">
    <source>
        <dbReference type="ARBA" id="ARBA00022723"/>
    </source>
</evidence>
<dbReference type="GO" id="GO:0004523">
    <property type="term" value="F:RNA-DNA hybrid ribonuclease activity"/>
    <property type="evidence" value="ECO:0007669"/>
    <property type="project" value="UniProtKB-EC"/>
</dbReference>
<dbReference type="NCBIfam" id="NF000594">
    <property type="entry name" value="PRK00015.1-1"/>
    <property type="match status" value="1"/>
</dbReference>
<dbReference type="PANTHER" id="PTHR10954:SF18">
    <property type="entry name" value="RIBONUCLEASE HII"/>
    <property type="match status" value="1"/>
</dbReference>
<comment type="similarity">
    <text evidence="5">Belongs to the RNase HII family.</text>
</comment>
<gene>
    <name evidence="15" type="primary">rnhB_31</name>
    <name evidence="15" type="ORF">SDC9_120648</name>
</gene>
<dbReference type="NCBIfam" id="NF000595">
    <property type="entry name" value="PRK00015.1-3"/>
    <property type="match status" value="1"/>
</dbReference>
<evidence type="ECO:0000256" key="6">
    <source>
        <dbReference type="ARBA" id="ARBA00012180"/>
    </source>
</evidence>
<proteinExistence type="inferred from homology"/>
<dbReference type="GO" id="GO:0003723">
    <property type="term" value="F:RNA binding"/>
    <property type="evidence" value="ECO:0007669"/>
    <property type="project" value="InterPro"/>
</dbReference>
<comment type="catalytic activity">
    <reaction evidence="1">
        <text>Endonucleolytic cleavage to 5'-phosphomonoester.</text>
        <dbReference type="EC" id="3.1.26.4"/>
    </reaction>
</comment>
<keyword evidence="9" id="KW-0540">Nuclease</keyword>
<accession>A0A645C7A9</accession>
<comment type="cofactor">
    <cofactor evidence="2">
        <name>Mn(2+)</name>
        <dbReference type="ChEBI" id="CHEBI:29035"/>
    </cofactor>
</comment>
<evidence type="ECO:0000256" key="4">
    <source>
        <dbReference type="ARBA" id="ARBA00004496"/>
    </source>
</evidence>
<evidence type="ECO:0000259" key="14">
    <source>
        <dbReference type="PROSITE" id="PS51975"/>
    </source>
</evidence>
<dbReference type="GO" id="GO:0005737">
    <property type="term" value="C:cytoplasm"/>
    <property type="evidence" value="ECO:0007669"/>
    <property type="project" value="UniProtKB-SubCell"/>
</dbReference>
<keyword evidence="12 15" id="KW-0378">Hydrolase</keyword>
<dbReference type="InterPro" id="IPR001352">
    <property type="entry name" value="RNase_HII/HIII"/>
</dbReference>
<dbReference type="PANTHER" id="PTHR10954">
    <property type="entry name" value="RIBONUCLEASE H2 SUBUNIT A"/>
    <property type="match status" value="1"/>
</dbReference>